<evidence type="ECO:0000256" key="2">
    <source>
        <dbReference type="ARBA" id="ARBA00022490"/>
    </source>
</evidence>
<evidence type="ECO:0000313" key="8">
    <source>
        <dbReference type="Proteomes" id="UP000319731"/>
    </source>
</evidence>
<gene>
    <name evidence="7" type="ORF">SmJEL517_g05852</name>
</gene>
<evidence type="ECO:0000256" key="4">
    <source>
        <dbReference type="ARBA" id="ARBA00023212"/>
    </source>
</evidence>
<feature type="region of interest" description="Disordered" evidence="6">
    <location>
        <begin position="1"/>
        <end position="79"/>
    </location>
</feature>
<dbReference type="RefSeq" id="XP_031022253.1">
    <property type="nucleotide sequence ID" value="XM_031171778.1"/>
</dbReference>
<evidence type="ECO:0000256" key="6">
    <source>
        <dbReference type="SAM" id="MobiDB-lite"/>
    </source>
</evidence>
<dbReference type="GO" id="GO:0001534">
    <property type="term" value="C:radial spoke"/>
    <property type="evidence" value="ECO:0007669"/>
    <property type="project" value="InterPro"/>
</dbReference>
<dbReference type="GO" id="GO:0035082">
    <property type="term" value="P:axoneme assembly"/>
    <property type="evidence" value="ECO:0007669"/>
    <property type="project" value="TreeGrafter"/>
</dbReference>
<feature type="compositionally biased region" description="Acidic residues" evidence="6">
    <location>
        <begin position="622"/>
        <end position="638"/>
    </location>
</feature>
<feature type="region of interest" description="Disordered" evidence="6">
    <location>
        <begin position="286"/>
        <end position="328"/>
    </location>
</feature>
<evidence type="ECO:0000313" key="7">
    <source>
        <dbReference type="EMBL" id="TPX30627.1"/>
    </source>
</evidence>
<keyword evidence="4" id="KW-0206">Cytoskeleton</keyword>
<dbReference type="OrthoDB" id="272202at2759"/>
<organism evidence="7 8">
    <name type="scientific">Synchytrium microbalum</name>
    <dbReference type="NCBI Taxonomy" id="1806994"/>
    <lineage>
        <taxon>Eukaryota</taxon>
        <taxon>Fungi</taxon>
        <taxon>Fungi incertae sedis</taxon>
        <taxon>Chytridiomycota</taxon>
        <taxon>Chytridiomycota incertae sedis</taxon>
        <taxon>Chytridiomycetes</taxon>
        <taxon>Synchytriales</taxon>
        <taxon>Synchytriaceae</taxon>
        <taxon>Synchytrium</taxon>
    </lineage>
</organism>
<name>A0A507BLQ5_9FUNG</name>
<keyword evidence="3" id="KW-0969">Cilium</keyword>
<keyword evidence="8" id="KW-1185">Reference proteome</keyword>
<evidence type="ECO:0000256" key="3">
    <source>
        <dbReference type="ARBA" id="ARBA00023069"/>
    </source>
</evidence>
<feature type="region of interest" description="Disordered" evidence="6">
    <location>
        <begin position="590"/>
        <end position="638"/>
    </location>
</feature>
<feature type="compositionally biased region" description="Polar residues" evidence="6">
    <location>
        <begin position="27"/>
        <end position="48"/>
    </location>
</feature>
<feature type="region of interest" description="Disordered" evidence="6">
    <location>
        <begin position="469"/>
        <end position="504"/>
    </location>
</feature>
<dbReference type="AlphaFoldDB" id="A0A507BLQ5"/>
<feature type="compositionally biased region" description="Acidic residues" evidence="6">
    <location>
        <begin position="484"/>
        <end position="501"/>
    </location>
</feature>
<reference evidence="7 8" key="1">
    <citation type="journal article" date="2019" name="Sci. Rep.">
        <title>Comparative genomics of chytrid fungi reveal insights into the obligate biotrophic and pathogenic lifestyle of Synchytrium endobioticum.</title>
        <authorList>
            <person name="van de Vossenberg B.T.L.H."/>
            <person name="Warris S."/>
            <person name="Nguyen H.D.T."/>
            <person name="van Gent-Pelzer M.P.E."/>
            <person name="Joly D.L."/>
            <person name="van de Geest H.C."/>
            <person name="Bonants P.J.M."/>
            <person name="Smith D.S."/>
            <person name="Levesque C.A."/>
            <person name="van der Lee T.A.J."/>
        </authorList>
    </citation>
    <scope>NUCLEOTIDE SEQUENCE [LARGE SCALE GENOMIC DNA]</scope>
    <source>
        <strain evidence="7 8">JEL517</strain>
    </source>
</reference>
<feature type="compositionally biased region" description="Acidic residues" evidence="6">
    <location>
        <begin position="423"/>
        <end position="432"/>
    </location>
</feature>
<dbReference type="STRING" id="1806994.A0A507BLQ5"/>
<feature type="region of interest" description="Disordered" evidence="6">
    <location>
        <begin position="423"/>
        <end position="451"/>
    </location>
</feature>
<dbReference type="GeneID" id="42007075"/>
<dbReference type="Pfam" id="PF04712">
    <property type="entry name" value="Radial_spoke"/>
    <property type="match status" value="1"/>
</dbReference>
<evidence type="ECO:0000256" key="5">
    <source>
        <dbReference type="ARBA" id="ARBA00023273"/>
    </source>
</evidence>
<dbReference type="InterPro" id="IPR006802">
    <property type="entry name" value="Radial_spoke"/>
</dbReference>
<dbReference type="GO" id="GO:0060294">
    <property type="term" value="P:cilium movement involved in cell motility"/>
    <property type="evidence" value="ECO:0007669"/>
    <property type="project" value="InterPro"/>
</dbReference>
<feature type="compositionally biased region" description="Basic and acidic residues" evidence="6">
    <location>
        <begin position="591"/>
        <end position="621"/>
    </location>
</feature>
<dbReference type="Proteomes" id="UP000319731">
    <property type="component" value="Unassembled WGS sequence"/>
</dbReference>
<accession>A0A507BLQ5</accession>
<keyword evidence="2" id="KW-0963">Cytoplasm</keyword>
<dbReference type="PANTHER" id="PTHR13159:SF0">
    <property type="entry name" value="RADIAL SPOKE HEAD 6 HOMOLOG A"/>
    <property type="match status" value="1"/>
</dbReference>
<comment type="subcellular location">
    <subcellularLocation>
        <location evidence="1">Cytoplasm</location>
        <location evidence="1">Cytoskeleton</location>
        <location evidence="1">Cilium axoneme</location>
    </subcellularLocation>
</comment>
<dbReference type="PANTHER" id="PTHR13159">
    <property type="entry name" value="RADIAL SPOKEHEAD-RELATED"/>
    <property type="match status" value="1"/>
</dbReference>
<comment type="caution">
    <text evidence="7">The sequence shown here is derived from an EMBL/GenBank/DDBJ whole genome shotgun (WGS) entry which is preliminary data.</text>
</comment>
<evidence type="ECO:0000256" key="1">
    <source>
        <dbReference type="ARBA" id="ARBA00004430"/>
    </source>
</evidence>
<keyword evidence="5" id="KW-0966">Cell projection</keyword>
<sequence>MAELEKTPSQAALAATPVPPSTEPPASRSSRPGSQINLAARQSSTSAPSRDATAEPSKIASEQPVSSVDAAPAAGPTNEANAVPYGAVYDRDTFFNVANKVPETEALARAKAYLQQSDGKKGSIFEHLTQTVMKILDRRPSNPVDVIENISAEVKRSKFRVENPNAPTALRTATDESKVVALAQEKYEIFKPKENDLEENPEAGEIPDIMDLATLWEWSGFTLGTQTDTQTLALSIRSFVNTRPLKSVRVWGKIFGTSKNYIIIEGELKEGEPDEEGDQANQMYRAESGAASPTDAEHAESPGAEKDDKFLEGTDDGEFLPKPKQKVVPPLRKEERVGVNNGESLMHRMFLQIAGGPWTRLPDVSPEKLQAARKIRKFLTGDLKRKIVSYPPFDGSEAQYLRCQIARISAATVASPAGYYTADPEEAADEDPDHPTTIIINPDFPGSPNSSLLDPNQWVHHVPYILPQGRTTWANPNPPKEEGEGGDEENAAEEPEQEPVEPESGPAILRNLADDETFGTYPAWSSLATSRLAPARFRPVCLRSVRWPGALVVAHSDRFCSLYVGDGIKALSPGAELFAGPSLGPVQAEWTPKEGEEAVEEKKDPTVEEEKAFEEAQAEKEEEHEEGEGEEGDAEEEA</sequence>
<protein>
    <recommendedName>
        <fullName evidence="9">Radial spokehead-like protein</fullName>
    </recommendedName>
</protein>
<dbReference type="EMBL" id="QEAO01000062">
    <property type="protein sequence ID" value="TPX30627.1"/>
    <property type="molecule type" value="Genomic_DNA"/>
</dbReference>
<feature type="compositionally biased region" description="Basic and acidic residues" evidence="6">
    <location>
        <begin position="295"/>
        <end position="312"/>
    </location>
</feature>
<evidence type="ECO:0008006" key="9">
    <source>
        <dbReference type="Google" id="ProtNLM"/>
    </source>
</evidence>
<dbReference type="CDD" id="cd22963">
    <property type="entry name" value="DD_CrRSP4-like"/>
    <property type="match status" value="1"/>
</dbReference>
<proteinExistence type="predicted"/>